<dbReference type="EMBL" id="KZ084115">
    <property type="protein sequence ID" value="OSD00853.1"/>
    <property type="molecule type" value="Genomic_DNA"/>
</dbReference>
<reference evidence="2 3" key="1">
    <citation type="journal article" date="2015" name="Biotechnol. Biofuels">
        <title>Enhanced degradation of softwood versus hardwood by the white-rot fungus Pycnoporus coccineus.</title>
        <authorList>
            <person name="Couturier M."/>
            <person name="Navarro D."/>
            <person name="Chevret D."/>
            <person name="Henrissat B."/>
            <person name="Piumi F."/>
            <person name="Ruiz-Duenas F.J."/>
            <person name="Martinez A.T."/>
            <person name="Grigoriev I.V."/>
            <person name="Riley R."/>
            <person name="Lipzen A."/>
            <person name="Berrin J.G."/>
            <person name="Master E.R."/>
            <person name="Rosso M.N."/>
        </authorList>
    </citation>
    <scope>NUCLEOTIDE SEQUENCE [LARGE SCALE GENOMIC DNA]</scope>
    <source>
        <strain evidence="2 3">BRFM310</strain>
    </source>
</reference>
<feature type="compositionally biased region" description="Polar residues" evidence="1">
    <location>
        <begin position="1"/>
        <end position="14"/>
    </location>
</feature>
<feature type="region of interest" description="Disordered" evidence="1">
    <location>
        <begin position="1"/>
        <end position="28"/>
    </location>
</feature>
<evidence type="ECO:0000256" key="1">
    <source>
        <dbReference type="SAM" id="MobiDB-lite"/>
    </source>
</evidence>
<dbReference type="AlphaFoldDB" id="A0A1Y2IJV7"/>
<name>A0A1Y2IJV7_TRAC3</name>
<evidence type="ECO:0000313" key="3">
    <source>
        <dbReference type="Proteomes" id="UP000193067"/>
    </source>
</evidence>
<evidence type="ECO:0000313" key="2">
    <source>
        <dbReference type="EMBL" id="OSD00853.1"/>
    </source>
</evidence>
<accession>A0A1Y2IJV7</accession>
<dbReference type="Proteomes" id="UP000193067">
    <property type="component" value="Unassembled WGS sequence"/>
</dbReference>
<proteinExistence type="predicted"/>
<protein>
    <submittedName>
        <fullName evidence="2">Uncharacterized protein</fullName>
    </submittedName>
</protein>
<gene>
    <name evidence="2" type="ORF">PYCCODRAFT_641154</name>
</gene>
<organism evidence="2 3">
    <name type="scientific">Trametes coccinea (strain BRFM310)</name>
    <name type="common">Pycnoporus coccineus</name>
    <dbReference type="NCBI Taxonomy" id="1353009"/>
    <lineage>
        <taxon>Eukaryota</taxon>
        <taxon>Fungi</taxon>
        <taxon>Dikarya</taxon>
        <taxon>Basidiomycota</taxon>
        <taxon>Agaricomycotina</taxon>
        <taxon>Agaricomycetes</taxon>
        <taxon>Polyporales</taxon>
        <taxon>Polyporaceae</taxon>
        <taxon>Trametes</taxon>
    </lineage>
</organism>
<keyword evidence="3" id="KW-1185">Reference proteome</keyword>
<sequence>MSCSSHSAGNNSADVQHRPLTKHSADPRISLATTSLRIRLRRHRLREHITIARRLHHLSSSRAEADVSRSPMWPHMAPTLQSGIHVGEPPIHENRSSRRALFSESRVSDHTQALATVMSALRGCIVQSFRSTRYALRPSASHDACRCSTRWLAKERRPCMHG</sequence>